<sequence length="98" mass="10779">MEGRRRAVGTRFPVAQCRDREAVMEHPESYELIFQAAAVDDVVVVRRTDRTGPGGHPIYEDETGIVRAEVSGRGEVRMLASGGHQAHELPVIARTAQV</sequence>
<proteinExistence type="predicted"/>
<organism evidence="1">
    <name type="scientific">Streptomyces pristinaespiralis</name>
    <dbReference type="NCBI Taxonomy" id="38300"/>
    <lineage>
        <taxon>Bacteria</taxon>
        <taxon>Bacillati</taxon>
        <taxon>Actinomycetota</taxon>
        <taxon>Actinomycetes</taxon>
        <taxon>Kitasatosporales</taxon>
        <taxon>Streptomycetaceae</taxon>
        <taxon>Streptomyces</taxon>
    </lineage>
</organism>
<evidence type="ECO:0000313" key="2">
    <source>
        <dbReference type="Proteomes" id="UP000060513"/>
    </source>
</evidence>
<protein>
    <submittedName>
        <fullName evidence="1">Uncharacterized protein</fullName>
    </submittedName>
</protein>
<dbReference type="EMBL" id="CP011340">
    <property type="protein sequence ID" value="ALC18799.1"/>
    <property type="molecule type" value="Genomic_DNA"/>
</dbReference>
<dbReference type="InterPro" id="IPR046263">
    <property type="entry name" value="DUF6296"/>
</dbReference>
<name>A0A0M3QGY4_STRPR</name>
<evidence type="ECO:0000313" key="1">
    <source>
        <dbReference type="EMBL" id="ALC18799.1"/>
    </source>
</evidence>
<reference evidence="1 2" key="1">
    <citation type="submission" date="2015-08" db="EMBL/GenBank/DDBJ databases">
        <title>Genome sequence of the pristinamycin over-producing bacterium Streptomyces pristinaespiralis HCCB10218.</title>
        <authorList>
            <person name="Tian J."/>
            <person name="Yang J."/>
            <person name="Li L."/>
            <person name="Ruan L."/>
            <person name="Wei W."/>
            <person name="Zheng G."/>
            <person name="Wei Z."/>
            <person name="Yang S."/>
            <person name="Ge M."/>
            <person name="Jiang W."/>
            <person name="Lu Y."/>
        </authorList>
    </citation>
    <scope>NUCLEOTIDE SEQUENCE [LARGE SCALE GENOMIC DNA]</scope>
    <source>
        <strain evidence="1 2">HCCB 10218</strain>
    </source>
</reference>
<dbReference type="AlphaFoldDB" id="A0A0M3QGY4"/>
<dbReference type="OMA" id="RGEVRMQ"/>
<dbReference type="Pfam" id="PF19813">
    <property type="entry name" value="DUF6296"/>
    <property type="match status" value="1"/>
</dbReference>
<accession>A0A0M3QGY4</accession>
<dbReference type="PATRIC" id="fig|38300.4.peg.522"/>
<dbReference type="KEGG" id="spri:SPRI_0493"/>
<gene>
    <name evidence="1" type="ORF">SPRI_0493</name>
</gene>
<dbReference type="Proteomes" id="UP000060513">
    <property type="component" value="Chromosome"/>
</dbReference>